<protein>
    <submittedName>
        <fullName evidence="1">Uncharacterized protein K0007B01.31</fullName>
    </submittedName>
    <submittedName>
        <fullName evidence="2">Uncharacterized protein K0065E03.37</fullName>
    </submittedName>
</protein>
<dbReference type="AlphaFoldDB" id="C8TET5"/>
<sequence>MCVGEDEVCARSRRRRRGRLINSIRRWIRRGRRPGGGLARRAALGGGRHGGRCYSKQWRLTLPWIFFFFFP</sequence>
<gene>
    <name evidence="1" type="primary">K0007B01.31</name>
    <name evidence="2" type="synonym">K0065E03.37</name>
</gene>
<name>C8TET5_ORYSI</name>
<organism evidence="1">
    <name type="scientific">Oryza sativa subsp. indica</name>
    <name type="common">Rice</name>
    <dbReference type="NCBI Taxonomy" id="39946"/>
    <lineage>
        <taxon>Eukaryota</taxon>
        <taxon>Viridiplantae</taxon>
        <taxon>Streptophyta</taxon>
        <taxon>Embryophyta</taxon>
        <taxon>Tracheophyta</taxon>
        <taxon>Spermatophyta</taxon>
        <taxon>Magnoliopsida</taxon>
        <taxon>Liliopsida</taxon>
        <taxon>Poales</taxon>
        <taxon>Poaceae</taxon>
        <taxon>BOP clade</taxon>
        <taxon>Oryzoideae</taxon>
        <taxon>Oryzeae</taxon>
        <taxon>Oryzinae</taxon>
        <taxon>Oryza</taxon>
        <taxon>Oryza sativa</taxon>
    </lineage>
</organism>
<reference evidence="1" key="1">
    <citation type="journal article" date="2009" name="Plant J.">
        <title>Comparative analysis of complete orthologous centromeres from two subspecies of rice reveals rapid variation of centromere organization and structure.</title>
        <authorList>
            <person name="Wu J."/>
            <person name="Fujisawa M."/>
            <person name="Tian Z."/>
            <person name="Yamagata H."/>
            <person name="Kamiya K."/>
            <person name="Shibata M."/>
            <person name="Hosokawa S."/>
            <person name="Ito Y."/>
            <person name="Hamada M."/>
            <person name="Katagiri S."/>
            <person name="Kurita K."/>
            <person name="Yamamoto M."/>
            <person name="Kikuta A."/>
            <person name="Machita K."/>
            <person name="Karasawa W."/>
            <person name="Kanamori H."/>
            <person name="Namiki N."/>
            <person name="Mizuno H."/>
            <person name="Ma J."/>
            <person name="Sasaki T."/>
            <person name="Matsumoto T."/>
        </authorList>
    </citation>
    <scope>NUCLEOTIDE SEQUENCE</scope>
</reference>
<proteinExistence type="predicted"/>
<evidence type="ECO:0000313" key="2">
    <source>
        <dbReference type="EMBL" id="BAI39762.1"/>
    </source>
</evidence>
<evidence type="ECO:0000313" key="1">
    <source>
        <dbReference type="EMBL" id="BAI39657.1"/>
    </source>
</evidence>
<accession>C8TET5</accession>
<dbReference type="EMBL" id="AP009083">
    <property type="protein sequence ID" value="BAI39762.1"/>
    <property type="molecule type" value="Genomic_DNA"/>
</dbReference>
<dbReference type="EMBL" id="AP009077">
    <property type="protein sequence ID" value="BAI39657.1"/>
    <property type="molecule type" value="Genomic_DNA"/>
</dbReference>